<evidence type="ECO:0000256" key="4">
    <source>
        <dbReference type="ARBA" id="ARBA00022982"/>
    </source>
</evidence>
<dbReference type="PROSITE" id="PS51379">
    <property type="entry name" value="4FE4S_FER_2"/>
    <property type="match status" value="2"/>
</dbReference>
<feature type="transmembrane region" description="Helical" evidence="7">
    <location>
        <begin position="63"/>
        <end position="82"/>
    </location>
</feature>
<dbReference type="EMBL" id="CP029289">
    <property type="protein sequence ID" value="AWR93752.1"/>
    <property type="molecule type" value="Genomic_DNA"/>
</dbReference>
<dbReference type="GO" id="GO:0051539">
    <property type="term" value="F:4 iron, 4 sulfur cluster binding"/>
    <property type="evidence" value="ECO:0007669"/>
    <property type="project" value="UniProtKB-KW"/>
</dbReference>
<evidence type="ECO:0000313" key="10">
    <source>
        <dbReference type="Proteomes" id="UP000248044"/>
    </source>
</evidence>
<evidence type="ECO:0000313" key="9">
    <source>
        <dbReference type="EMBL" id="AWR93752.1"/>
    </source>
</evidence>
<keyword evidence="10" id="KW-1185">Reference proteome</keyword>
<dbReference type="OrthoDB" id="2837at2157"/>
<feature type="transmembrane region" description="Helical" evidence="7">
    <location>
        <begin position="169"/>
        <end position="195"/>
    </location>
</feature>
<feature type="transmembrane region" description="Helical" evidence="7">
    <location>
        <begin position="216"/>
        <end position="235"/>
    </location>
</feature>
<dbReference type="PANTHER" id="PTHR30176">
    <property type="entry name" value="FERREDOXIN-TYPE PROTEIN NAPH"/>
    <property type="match status" value="1"/>
</dbReference>
<organism evidence="9 10">
    <name type="scientific">Acidianus brierleyi</name>
    <dbReference type="NCBI Taxonomy" id="41673"/>
    <lineage>
        <taxon>Archaea</taxon>
        <taxon>Thermoproteota</taxon>
        <taxon>Thermoprotei</taxon>
        <taxon>Sulfolobales</taxon>
        <taxon>Sulfolobaceae</taxon>
        <taxon>Acidianus</taxon>
    </lineage>
</organism>
<dbReference type="PANTHER" id="PTHR30176:SF3">
    <property type="entry name" value="FERREDOXIN-TYPE PROTEIN NAPH"/>
    <property type="match status" value="1"/>
</dbReference>
<keyword evidence="3" id="KW-0479">Metal-binding</keyword>
<feature type="transmembrane region" description="Helical" evidence="7">
    <location>
        <begin position="365"/>
        <end position="383"/>
    </location>
</feature>
<evidence type="ECO:0000256" key="1">
    <source>
        <dbReference type="ARBA" id="ARBA00022448"/>
    </source>
</evidence>
<protein>
    <submittedName>
        <fullName evidence="9">4Fe-4S ferredoxin</fullName>
    </submittedName>
</protein>
<proteinExistence type="predicted"/>
<dbReference type="KEGG" id="abri:DFR85_03110"/>
<dbReference type="Gene3D" id="3.30.70.20">
    <property type="match status" value="1"/>
</dbReference>
<evidence type="ECO:0000259" key="8">
    <source>
        <dbReference type="PROSITE" id="PS51379"/>
    </source>
</evidence>
<keyword evidence="7" id="KW-1133">Transmembrane helix</keyword>
<feature type="transmembrane region" description="Helical" evidence="7">
    <location>
        <begin position="29"/>
        <end position="51"/>
    </location>
</feature>
<dbReference type="AlphaFoldDB" id="A0A2U9ICK6"/>
<feature type="transmembrane region" description="Helical" evidence="7">
    <location>
        <begin position="255"/>
        <end position="276"/>
    </location>
</feature>
<evidence type="ECO:0000256" key="3">
    <source>
        <dbReference type="ARBA" id="ARBA00022723"/>
    </source>
</evidence>
<feature type="transmembrane region" description="Helical" evidence="7">
    <location>
        <begin position="119"/>
        <end position="140"/>
    </location>
</feature>
<feature type="transmembrane region" description="Helical" evidence="7">
    <location>
        <begin position="322"/>
        <end position="344"/>
    </location>
</feature>
<name>A0A2U9ICK6_9CREN</name>
<dbReference type="InterPro" id="IPR051684">
    <property type="entry name" value="Electron_Trans/Redox"/>
</dbReference>
<keyword evidence="7" id="KW-0472">Membrane</keyword>
<dbReference type="GO" id="GO:0005886">
    <property type="term" value="C:plasma membrane"/>
    <property type="evidence" value="ECO:0007669"/>
    <property type="project" value="TreeGrafter"/>
</dbReference>
<accession>A0A2U9ICK6</accession>
<evidence type="ECO:0000256" key="2">
    <source>
        <dbReference type="ARBA" id="ARBA00022485"/>
    </source>
</evidence>
<keyword evidence="4" id="KW-0249">Electron transport</keyword>
<keyword evidence="1" id="KW-0813">Transport</keyword>
<keyword evidence="7" id="KW-0812">Transmembrane</keyword>
<evidence type="ECO:0000256" key="5">
    <source>
        <dbReference type="ARBA" id="ARBA00023004"/>
    </source>
</evidence>
<dbReference type="Pfam" id="PF13237">
    <property type="entry name" value="Fer4_10"/>
    <property type="match status" value="1"/>
</dbReference>
<feature type="transmembrane region" description="Helical" evidence="7">
    <location>
        <begin position="5"/>
        <end position="23"/>
    </location>
</feature>
<feature type="transmembrane region" description="Helical" evidence="7">
    <location>
        <begin position="88"/>
        <end position="107"/>
    </location>
</feature>
<keyword evidence="2" id="KW-0004">4Fe-4S</keyword>
<evidence type="ECO:0000256" key="7">
    <source>
        <dbReference type="SAM" id="Phobius"/>
    </source>
</evidence>
<sequence>MNKYLLSITLYVYVLSLSIITVISKFNGFYILLALGIISEISNGLLFNYLYKTRNLEKQNLGEVYFLNISMLIAFSGILSFYLFLNEYLSISIILLSTVFILIQNFYKIKGNYIKSAKISFSLLLLVFTTTWVLATDISFGSGMLNFGVNNFITEAAGLGILDIPIISFLYNSFSVLVGIISTVWFSIMFGIFFLPLTIHRIISAKKLENKIRYTLMILAYWIYSTYIPSFSPISDKVQYLPYMWFNGLGTYGPVSSSYLLSGIVGTYIVTAILSYMFGSRQICSVTCTAPYMLQGSFMYSLKDYNRTSKLGRKTLGSKVSWWYKINSTIIMGSLIFLAIISFLNQEGVTNISILGIDPTVYICLLYFDLLWYIQFLIIPFIGNYSCVTSGICQWGIANQVFSYLGPFKLKVKDSNACLNCKTVDCAKACPVGITDMRGSFIKKGELKSFKCIGAGDCIESCPENNIYIYDIRKMIKDRIKI</sequence>
<dbReference type="InterPro" id="IPR017896">
    <property type="entry name" value="4Fe4S_Fe-S-bd"/>
</dbReference>
<gene>
    <name evidence="9" type="ORF">DFR85_03110</name>
</gene>
<evidence type="ECO:0000256" key="6">
    <source>
        <dbReference type="ARBA" id="ARBA00023014"/>
    </source>
</evidence>
<reference evidence="9 10" key="1">
    <citation type="submission" date="2018-05" db="EMBL/GenBank/DDBJ databases">
        <title>Complete Genome Sequences of Extremely Thermoacidophilic, Metal-Mobilizing Type-Strain Members of the Archaeal Family Sulfolobaceae: Acidianus brierleyi DSM-1651T, Acidianus sulfidivorans DSM-18786T, Metallosphaera hakonensis DSM-7519T, and Metallosphaera prunae DSM-10039T.</title>
        <authorList>
            <person name="Counts J.A."/>
            <person name="Kelly R.M."/>
        </authorList>
    </citation>
    <scope>NUCLEOTIDE SEQUENCE [LARGE SCALE GENOMIC DNA]</scope>
    <source>
        <strain evidence="9 10">DSM 1651</strain>
    </source>
</reference>
<dbReference type="Proteomes" id="UP000248044">
    <property type="component" value="Chromosome"/>
</dbReference>
<dbReference type="GO" id="GO:0046872">
    <property type="term" value="F:metal ion binding"/>
    <property type="evidence" value="ECO:0007669"/>
    <property type="project" value="UniProtKB-KW"/>
</dbReference>
<dbReference type="SUPFAM" id="SSF54862">
    <property type="entry name" value="4Fe-4S ferredoxins"/>
    <property type="match status" value="1"/>
</dbReference>
<keyword evidence="5" id="KW-0408">Iron</keyword>
<keyword evidence="6" id="KW-0411">Iron-sulfur</keyword>
<dbReference type="RefSeq" id="WP_110269636.1">
    <property type="nucleotide sequence ID" value="NZ_CP029289.2"/>
</dbReference>
<feature type="domain" description="4Fe-4S ferredoxin-type" evidence="8">
    <location>
        <begin position="408"/>
        <end position="440"/>
    </location>
</feature>
<feature type="domain" description="4Fe-4S ferredoxin-type" evidence="8">
    <location>
        <begin position="443"/>
        <end position="472"/>
    </location>
</feature>
<dbReference type="GeneID" id="36831112"/>